<sequence>MKIKHADIRSRRRSAPSSPQSTKSTKSTALRRRQFLQAAGVGGASLFLPSISRDSHAGPNDGPPCRLVVFFHEHGVYYDSWKMRLPNSPASDQLDFEFGLGNLSQAEFSPILAPLHAHRDKMIVLDGLAYLTAMSDPYGDGHAKGWMTAMTGNYARETYDEVKSHALTPSFDQVIKQIVRAEDPSLTDLASLEYGIRPWDGTFHQMHYGLDPQGSAIKVPHVVDPAAAFATLFPDTQGDPVAAARTDVLARAAAQYEQLMPRLSSEDQTKLELHRELIADLQNRVEALENLVCDEPILEPWNGGWEWTPEMYGYRLPAMLDLASAALSCRISRIVSFQTDVPPISMLGGAGDYHHDFAHQSAPGAGQDKVDVVTAQGAAHAGQVALMADKLAAIPEDGGTVMDNTIILWISELATGGHTHDQVPVVMIAGKNTPFATGRYLRFGQTTPRPVPQGQAWYPEGLVGQPYNPLLVSVIQAMGGEQNHFGRKSITGTFPGGDTVEIGLTGPMTRLYG</sequence>
<dbReference type="InterPro" id="IPR006311">
    <property type="entry name" value="TAT_signal"/>
</dbReference>
<proteinExistence type="predicted"/>
<accession>A0A2S9YNR2</accession>
<comment type="caution">
    <text evidence="2">The sequence shown here is derived from an EMBL/GenBank/DDBJ whole genome shotgun (WGS) entry which is preliminary data.</text>
</comment>
<dbReference type="AlphaFoldDB" id="A0A2S9YNR2"/>
<dbReference type="InterPro" id="IPR011447">
    <property type="entry name" value="DUF1552"/>
</dbReference>
<evidence type="ECO:0000313" key="2">
    <source>
        <dbReference type="EMBL" id="PRQ06726.1"/>
    </source>
</evidence>
<dbReference type="EMBL" id="PVNL01000069">
    <property type="protein sequence ID" value="PRQ06726.1"/>
    <property type="molecule type" value="Genomic_DNA"/>
</dbReference>
<dbReference type="Pfam" id="PF07586">
    <property type="entry name" value="HXXSHH"/>
    <property type="match status" value="1"/>
</dbReference>
<evidence type="ECO:0008006" key="4">
    <source>
        <dbReference type="Google" id="ProtNLM"/>
    </source>
</evidence>
<evidence type="ECO:0000313" key="3">
    <source>
        <dbReference type="Proteomes" id="UP000238823"/>
    </source>
</evidence>
<dbReference type="PROSITE" id="PS51318">
    <property type="entry name" value="TAT"/>
    <property type="match status" value="1"/>
</dbReference>
<evidence type="ECO:0000256" key="1">
    <source>
        <dbReference type="SAM" id="MobiDB-lite"/>
    </source>
</evidence>
<dbReference type="Proteomes" id="UP000238823">
    <property type="component" value="Unassembled WGS sequence"/>
</dbReference>
<gene>
    <name evidence="2" type="ORF">ENSA7_36020</name>
</gene>
<organism evidence="2 3">
    <name type="scientific">Enhygromyxa salina</name>
    <dbReference type="NCBI Taxonomy" id="215803"/>
    <lineage>
        <taxon>Bacteria</taxon>
        <taxon>Pseudomonadati</taxon>
        <taxon>Myxococcota</taxon>
        <taxon>Polyangia</taxon>
        <taxon>Nannocystales</taxon>
        <taxon>Nannocystaceae</taxon>
        <taxon>Enhygromyxa</taxon>
    </lineage>
</organism>
<name>A0A2S9YNR2_9BACT</name>
<protein>
    <recommendedName>
        <fullName evidence="4">Tat (Twin-arginine translocation) pathway signal sequence domain protein</fullName>
    </recommendedName>
</protein>
<feature type="compositionally biased region" description="Low complexity" evidence="1">
    <location>
        <begin position="15"/>
        <end position="28"/>
    </location>
</feature>
<reference evidence="2 3" key="1">
    <citation type="submission" date="2018-03" db="EMBL/GenBank/DDBJ databases">
        <title>Draft Genome Sequences of the Obligatory Marine Myxobacteria Enhygromyxa salina SWB007.</title>
        <authorList>
            <person name="Poehlein A."/>
            <person name="Moghaddam J.A."/>
            <person name="Harms H."/>
            <person name="Alanjari M."/>
            <person name="Koenig G.M."/>
            <person name="Daniel R."/>
            <person name="Schaeberle T.F."/>
        </authorList>
    </citation>
    <scope>NUCLEOTIDE SEQUENCE [LARGE SCALE GENOMIC DNA]</scope>
    <source>
        <strain evidence="2 3">SWB007</strain>
    </source>
</reference>
<feature type="region of interest" description="Disordered" evidence="1">
    <location>
        <begin position="1"/>
        <end position="29"/>
    </location>
</feature>
<dbReference type="RefSeq" id="WP_106090573.1">
    <property type="nucleotide sequence ID" value="NZ_PVNL01000069.1"/>
</dbReference>
<dbReference type="OrthoDB" id="9146593at2"/>